<dbReference type="EMBL" id="VEPZ02000933">
    <property type="protein sequence ID" value="KAE8710157.1"/>
    <property type="molecule type" value="Genomic_DNA"/>
</dbReference>
<evidence type="ECO:0000256" key="5">
    <source>
        <dbReference type="ARBA" id="ARBA00022692"/>
    </source>
</evidence>
<protein>
    <submittedName>
        <fullName evidence="12">Malectin/receptor-like protein kinase family protein, putative isoform 1</fullName>
    </submittedName>
</protein>
<dbReference type="GO" id="GO:0016705">
    <property type="term" value="F:oxidoreductase activity, acting on paired donors, with incorporation or reduction of molecular oxygen"/>
    <property type="evidence" value="ECO:0007669"/>
    <property type="project" value="InterPro"/>
</dbReference>
<dbReference type="AlphaFoldDB" id="A0A6A3B3D8"/>
<dbReference type="PANTHER" id="PTHR24282">
    <property type="entry name" value="CYTOCHROME P450 FAMILY MEMBER"/>
    <property type="match status" value="1"/>
</dbReference>
<proteinExistence type="inferred from homology"/>
<comment type="caution">
    <text evidence="12">The sequence shown here is derived from an EMBL/GenBank/DDBJ whole genome shotgun (WGS) entry which is preliminary data.</text>
</comment>
<dbReference type="GO" id="GO:0016301">
    <property type="term" value="F:kinase activity"/>
    <property type="evidence" value="ECO:0007669"/>
    <property type="project" value="UniProtKB-KW"/>
</dbReference>
<evidence type="ECO:0000313" key="12">
    <source>
        <dbReference type="EMBL" id="KAE8710157.1"/>
    </source>
</evidence>
<reference evidence="12" key="1">
    <citation type="submission" date="2019-09" db="EMBL/GenBank/DDBJ databases">
        <title>Draft genome information of white flower Hibiscus syriacus.</title>
        <authorList>
            <person name="Kim Y.-M."/>
        </authorList>
    </citation>
    <scope>NUCLEOTIDE SEQUENCE [LARGE SCALE GENOMIC DNA]</scope>
    <source>
        <strain evidence="12">YM2019G1</strain>
    </source>
</reference>
<dbReference type="SUPFAM" id="SSF48264">
    <property type="entry name" value="Cytochrome P450"/>
    <property type="match status" value="1"/>
</dbReference>
<evidence type="ECO:0000256" key="11">
    <source>
        <dbReference type="ARBA" id="ARBA00023136"/>
    </source>
</evidence>
<keyword evidence="11" id="KW-0472">Membrane</keyword>
<evidence type="ECO:0000256" key="3">
    <source>
        <dbReference type="ARBA" id="ARBA00010617"/>
    </source>
</evidence>
<evidence type="ECO:0000256" key="1">
    <source>
        <dbReference type="ARBA" id="ARBA00001971"/>
    </source>
</evidence>
<keyword evidence="13" id="KW-1185">Reference proteome</keyword>
<keyword evidence="8" id="KW-0560">Oxidoreductase</keyword>
<keyword evidence="6" id="KW-0479">Metal-binding</keyword>
<evidence type="ECO:0000256" key="6">
    <source>
        <dbReference type="ARBA" id="ARBA00022723"/>
    </source>
</evidence>
<keyword evidence="5" id="KW-0812">Transmembrane</keyword>
<sequence>MQYQLRKQGIKGPSYKFIHGNNKEILEMRNEALTKPLGLSDDILPRVLPHVYTWKNKEEYLSWRGGQPQLDITELELIKEMLNSRDQAFQKASPPFYIKKIMGNGLAKSVGEQWIKHRKLISHAFQGECLKVSFLVPYYKTLSVNGY</sequence>
<evidence type="ECO:0000256" key="7">
    <source>
        <dbReference type="ARBA" id="ARBA00022989"/>
    </source>
</evidence>
<evidence type="ECO:0000256" key="2">
    <source>
        <dbReference type="ARBA" id="ARBA00004167"/>
    </source>
</evidence>
<dbReference type="GO" id="GO:0016020">
    <property type="term" value="C:membrane"/>
    <property type="evidence" value="ECO:0007669"/>
    <property type="project" value="UniProtKB-SubCell"/>
</dbReference>
<evidence type="ECO:0000256" key="9">
    <source>
        <dbReference type="ARBA" id="ARBA00023004"/>
    </source>
</evidence>
<keyword evidence="10" id="KW-0503">Monooxygenase</keyword>
<dbReference type="GO" id="GO:0005506">
    <property type="term" value="F:iron ion binding"/>
    <property type="evidence" value="ECO:0007669"/>
    <property type="project" value="InterPro"/>
</dbReference>
<comment type="similarity">
    <text evidence="3">Belongs to the cytochrome P450 family.</text>
</comment>
<dbReference type="InterPro" id="IPR036396">
    <property type="entry name" value="Cyt_P450_sf"/>
</dbReference>
<keyword evidence="7" id="KW-1133">Transmembrane helix</keyword>
<dbReference type="Pfam" id="PF00067">
    <property type="entry name" value="p450"/>
    <property type="match status" value="1"/>
</dbReference>
<comment type="cofactor">
    <cofactor evidence="1">
        <name>heme</name>
        <dbReference type="ChEBI" id="CHEBI:30413"/>
    </cofactor>
</comment>
<evidence type="ECO:0000313" key="13">
    <source>
        <dbReference type="Proteomes" id="UP000436088"/>
    </source>
</evidence>
<accession>A0A6A3B3D8</accession>
<organism evidence="12 13">
    <name type="scientific">Hibiscus syriacus</name>
    <name type="common">Rose of Sharon</name>
    <dbReference type="NCBI Taxonomy" id="106335"/>
    <lineage>
        <taxon>Eukaryota</taxon>
        <taxon>Viridiplantae</taxon>
        <taxon>Streptophyta</taxon>
        <taxon>Embryophyta</taxon>
        <taxon>Tracheophyta</taxon>
        <taxon>Spermatophyta</taxon>
        <taxon>Magnoliopsida</taxon>
        <taxon>eudicotyledons</taxon>
        <taxon>Gunneridae</taxon>
        <taxon>Pentapetalae</taxon>
        <taxon>rosids</taxon>
        <taxon>malvids</taxon>
        <taxon>Malvales</taxon>
        <taxon>Malvaceae</taxon>
        <taxon>Malvoideae</taxon>
        <taxon>Hibiscus</taxon>
    </lineage>
</organism>
<dbReference type="Gene3D" id="1.10.630.10">
    <property type="entry name" value="Cytochrome P450"/>
    <property type="match status" value="1"/>
</dbReference>
<keyword evidence="4" id="KW-0349">Heme</keyword>
<evidence type="ECO:0000256" key="4">
    <source>
        <dbReference type="ARBA" id="ARBA00022617"/>
    </source>
</evidence>
<dbReference type="PANTHER" id="PTHR24282:SF20">
    <property type="entry name" value="CYTOCHROME P450 CYP749A22-LIKE"/>
    <property type="match status" value="1"/>
</dbReference>
<dbReference type="InterPro" id="IPR050665">
    <property type="entry name" value="Cytochrome_P450_Monooxygen"/>
</dbReference>
<gene>
    <name evidence="12" type="ORF">F3Y22_tig00110327pilonHSYRG00099</name>
</gene>
<dbReference type="GO" id="GO:0020037">
    <property type="term" value="F:heme binding"/>
    <property type="evidence" value="ECO:0007669"/>
    <property type="project" value="InterPro"/>
</dbReference>
<dbReference type="InterPro" id="IPR001128">
    <property type="entry name" value="Cyt_P450"/>
</dbReference>
<dbReference type="Proteomes" id="UP000436088">
    <property type="component" value="Unassembled WGS sequence"/>
</dbReference>
<name>A0A6A3B3D8_HIBSY</name>
<comment type="subcellular location">
    <subcellularLocation>
        <location evidence="2">Membrane</location>
        <topology evidence="2">Single-pass membrane protein</topology>
    </subcellularLocation>
</comment>
<evidence type="ECO:0000256" key="10">
    <source>
        <dbReference type="ARBA" id="ARBA00023033"/>
    </source>
</evidence>
<dbReference type="GO" id="GO:0004497">
    <property type="term" value="F:monooxygenase activity"/>
    <property type="evidence" value="ECO:0007669"/>
    <property type="project" value="UniProtKB-KW"/>
</dbReference>
<keyword evidence="9" id="KW-0408">Iron</keyword>
<evidence type="ECO:0000256" key="8">
    <source>
        <dbReference type="ARBA" id="ARBA00023002"/>
    </source>
</evidence>